<evidence type="ECO:0000256" key="2">
    <source>
        <dbReference type="ARBA" id="ARBA00022729"/>
    </source>
</evidence>
<dbReference type="SMART" id="SM00082">
    <property type="entry name" value="LRRCT"/>
    <property type="match status" value="1"/>
</dbReference>
<dbReference type="SUPFAM" id="SSF52058">
    <property type="entry name" value="L domain-like"/>
    <property type="match status" value="1"/>
</dbReference>
<dbReference type="InterPro" id="IPR001611">
    <property type="entry name" value="Leu-rich_rpt"/>
</dbReference>
<dbReference type="InterPro" id="IPR032675">
    <property type="entry name" value="LRR_dom_sf"/>
</dbReference>
<dbReference type="InterPro" id="IPR000483">
    <property type="entry name" value="Cys-rich_flank_reg_C"/>
</dbReference>
<name>A0A2D4EY98_MICCO</name>
<reference evidence="5" key="1">
    <citation type="submission" date="2017-07" db="EMBL/GenBank/DDBJ databases">
        <authorList>
            <person name="Mikheyev A."/>
            <person name="Grau M."/>
        </authorList>
    </citation>
    <scope>NUCLEOTIDE SEQUENCE</scope>
    <source>
        <tissue evidence="5">Venom_gland</tissue>
    </source>
</reference>
<dbReference type="PANTHER" id="PTHR24366:SF96">
    <property type="entry name" value="LEUCINE RICH REPEAT CONTAINING 53"/>
    <property type="match status" value="1"/>
</dbReference>
<dbReference type="AlphaFoldDB" id="A0A2D4EY98"/>
<keyword evidence="1" id="KW-0433">Leucine-rich repeat</keyword>
<sequence>MKELTTLSLDHNQLKEVPISCFSKLKKLTFLDLSSNRLQRLSPDMFSGLGNLERLIVENNPIRCIAPRSFHWGPKLIAISLKNCSLTDITIGDFQPLDQLVLLDLSANELTRLDPPAAIPPANLSLDLTGNPWACDCRLNNLLTWVKEHKIHLYSKEEIVCAFPKSLKGEEATSLLRSQICPC</sequence>
<keyword evidence="2" id="KW-0732">Signal</keyword>
<proteinExistence type="predicted"/>
<dbReference type="InterPro" id="IPR003591">
    <property type="entry name" value="Leu-rich_rpt_typical-subtyp"/>
</dbReference>
<dbReference type="EMBL" id="IACJ01029776">
    <property type="protein sequence ID" value="LAA40222.1"/>
    <property type="molecule type" value="Transcribed_RNA"/>
</dbReference>
<dbReference type="PANTHER" id="PTHR24366">
    <property type="entry name" value="IG(IMMUNOGLOBULIN) AND LRR(LEUCINE RICH REPEAT) DOMAINS"/>
    <property type="match status" value="1"/>
</dbReference>
<evidence type="ECO:0000256" key="1">
    <source>
        <dbReference type="ARBA" id="ARBA00022614"/>
    </source>
</evidence>
<reference evidence="5" key="2">
    <citation type="submission" date="2017-11" db="EMBL/GenBank/DDBJ databases">
        <title>Coralsnake Venomics: Analyses of Venom Gland Transcriptomes and Proteomes of Six Brazilian Taxa.</title>
        <authorList>
            <person name="Aird S.D."/>
            <person name="Jorge da Silva N."/>
            <person name="Qiu L."/>
            <person name="Villar-Briones A."/>
            <person name="Aparecida-Saddi V."/>
            <person name="Campos-Telles M.P."/>
            <person name="Grau M."/>
            <person name="Mikheyev A.S."/>
        </authorList>
    </citation>
    <scope>NUCLEOTIDE SEQUENCE</scope>
    <source>
        <tissue evidence="5">Venom_gland</tissue>
    </source>
</reference>
<accession>A0A2D4EY98</accession>
<dbReference type="PROSITE" id="PS51450">
    <property type="entry name" value="LRR"/>
    <property type="match status" value="2"/>
</dbReference>
<evidence type="ECO:0000313" key="5">
    <source>
        <dbReference type="EMBL" id="LAA40222.1"/>
    </source>
</evidence>
<evidence type="ECO:0000256" key="3">
    <source>
        <dbReference type="ARBA" id="ARBA00022737"/>
    </source>
</evidence>
<protein>
    <recommendedName>
        <fullName evidence="4">LRRCT domain-containing protein</fullName>
    </recommendedName>
</protein>
<feature type="domain" description="LRRCT" evidence="4">
    <location>
        <begin position="131"/>
        <end position="182"/>
    </location>
</feature>
<dbReference type="SMART" id="SM00369">
    <property type="entry name" value="LRR_TYP"/>
    <property type="match status" value="4"/>
</dbReference>
<keyword evidence="3" id="KW-0677">Repeat</keyword>
<dbReference type="Pfam" id="PF13855">
    <property type="entry name" value="LRR_8"/>
    <property type="match status" value="1"/>
</dbReference>
<dbReference type="Gene3D" id="3.80.10.10">
    <property type="entry name" value="Ribonuclease Inhibitor"/>
    <property type="match status" value="2"/>
</dbReference>
<dbReference type="PRINTS" id="PR00019">
    <property type="entry name" value="LEURICHRPT"/>
</dbReference>
<organism evidence="5">
    <name type="scientific">Micrurus corallinus</name>
    <name type="common">Brazilian coral snake</name>
    <dbReference type="NCBI Taxonomy" id="54390"/>
    <lineage>
        <taxon>Eukaryota</taxon>
        <taxon>Metazoa</taxon>
        <taxon>Chordata</taxon>
        <taxon>Craniata</taxon>
        <taxon>Vertebrata</taxon>
        <taxon>Euteleostomi</taxon>
        <taxon>Lepidosauria</taxon>
        <taxon>Squamata</taxon>
        <taxon>Bifurcata</taxon>
        <taxon>Unidentata</taxon>
        <taxon>Episquamata</taxon>
        <taxon>Toxicofera</taxon>
        <taxon>Serpentes</taxon>
        <taxon>Colubroidea</taxon>
        <taxon>Elapidae</taxon>
        <taxon>Elapinae</taxon>
        <taxon>Micrurus</taxon>
    </lineage>
</organism>
<evidence type="ECO:0000259" key="4">
    <source>
        <dbReference type="SMART" id="SM00082"/>
    </source>
</evidence>